<dbReference type="Gene3D" id="1.10.10.10">
    <property type="entry name" value="Winged helix-like DNA-binding domain superfamily/Winged helix DNA-binding domain"/>
    <property type="match status" value="1"/>
</dbReference>
<dbReference type="EMBL" id="VFMO01000001">
    <property type="protein sequence ID" value="TQJ15367.1"/>
    <property type="molecule type" value="Genomic_DNA"/>
</dbReference>
<accession>A0A542EJ44</accession>
<dbReference type="SMART" id="SM00347">
    <property type="entry name" value="HTH_MARR"/>
    <property type="match status" value="1"/>
</dbReference>
<keyword evidence="2" id="KW-0238">DNA-binding</keyword>
<name>A0A542EJ44_9MICO</name>
<dbReference type="SUPFAM" id="SSF46785">
    <property type="entry name" value="Winged helix' DNA-binding domain"/>
    <property type="match status" value="1"/>
</dbReference>
<dbReference type="InterPro" id="IPR000835">
    <property type="entry name" value="HTH_MarR-typ"/>
</dbReference>
<dbReference type="Pfam" id="PF01047">
    <property type="entry name" value="MarR"/>
    <property type="match status" value="1"/>
</dbReference>
<gene>
    <name evidence="2" type="ORF">FB459_2913</name>
</gene>
<dbReference type="InterPro" id="IPR036388">
    <property type="entry name" value="WH-like_DNA-bd_sf"/>
</dbReference>
<dbReference type="PRINTS" id="PR00598">
    <property type="entry name" value="HTHMARR"/>
</dbReference>
<dbReference type="PANTHER" id="PTHR33164:SF43">
    <property type="entry name" value="HTH-TYPE TRANSCRIPTIONAL REPRESSOR YETL"/>
    <property type="match status" value="1"/>
</dbReference>
<feature type="domain" description="HTH marR-type" evidence="1">
    <location>
        <begin position="28"/>
        <end position="168"/>
    </location>
</feature>
<reference evidence="2 3" key="1">
    <citation type="submission" date="2019-06" db="EMBL/GenBank/DDBJ databases">
        <title>Sequencing the genomes of 1000 actinobacteria strains.</title>
        <authorList>
            <person name="Klenk H.-P."/>
        </authorList>
    </citation>
    <scope>NUCLEOTIDE SEQUENCE [LARGE SCALE GENOMIC DNA]</scope>
    <source>
        <strain evidence="2 3">DSM 19828</strain>
    </source>
</reference>
<dbReference type="AlphaFoldDB" id="A0A542EJ44"/>
<keyword evidence="3" id="KW-1185">Reference proteome</keyword>
<protein>
    <submittedName>
        <fullName evidence="2">DNA-binding MarR family transcriptional regulator</fullName>
    </submittedName>
</protein>
<dbReference type="GO" id="GO:0006950">
    <property type="term" value="P:response to stress"/>
    <property type="evidence" value="ECO:0007669"/>
    <property type="project" value="TreeGrafter"/>
</dbReference>
<dbReference type="OrthoDB" id="8635520at2"/>
<dbReference type="InterPro" id="IPR036390">
    <property type="entry name" value="WH_DNA-bd_sf"/>
</dbReference>
<dbReference type="GO" id="GO:0003700">
    <property type="term" value="F:DNA-binding transcription factor activity"/>
    <property type="evidence" value="ECO:0007669"/>
    <property type="project" value="InterPro"/>
</dbReference>
<comment type="caution">
    <text evidence="2">The sequence shown here is derived from an EMBL/GenBank/DDBJ whole genome shotgun (WGS) entry which is preliminary data.</text>
</comment>
<dbReference type="Proteomes" id="UP000320806">
    <property type="component" value="Unassembled WGS sequence"/>
</dbReference>
<dbReference type="RefSeq" id="WP_141928958.1">
    <property type="nucleotide sequence ID" value="NZ_BAABCI010000021.1"/>
</dbReference>
<dbReference type="PANTHER" id="PTHR33164">
    <property type="entry name" value="TRANSCRIPTIONAL REGULATOR, MARR FAMILY"/>
    <property type="match status" value="1"/>
</dbReference>
<dbReference type="GO" id="GO:0003677">
    <property type="term" value="F:DNA binding"/>
    <property type="evidence" value="ECO:0007669"/>
    <property type="project" value="UniProtKB-KW"/>
</dbReference>
<evidence type="ECO:0000259" key="1">
    <source>
        <dbReference type="PROSITE" id="PS50995"/>
    </source>
</evidence>
<evidence type="ECO:0000313" key="3">
    <source>
        <dbReference type="Proteomes" id="UP000320806"/>
    </source>
</evidence>
<organism evidence="2 3">
    <name type="scientific">Yimella lutea</name>
    <dbReference type="NCBI Taxonomy" id="587872"/>
    <lineage>
        <taxon>Bacteria</taxon>
        <taxon>Bacillati</taxon>
        <taxon>Actinomycetota</taxon>
        <taxon>Actinomycetes</taxon>
        <taxon>Micrococcales</taxon>
        <taxon>Dermacoccaceae</taxon>
        <taxon>Yimella</taxon>
    </lineage>
</organism>
<proteinExistence type="predicted"/>
<evidence type="ECO:0000313" key="2">
    <source>
        <dbReference type="EMBL" id="TQJ15367.1"/>
    </source>
</evidence>
<dbReference type="InterPro" id="IPR039422">
    <property type="entry name" value="MarR/SlyA-like"/>
</dbReference>
<dbReference type="PROSITE" id="PS50995">
    <property type="entry name" value="HTH_MARR_2"/>
    <property type="match status" value="1"/>
</dbReference>
<sequence>MHQERITDSTDAHLDVWSAMFSDDDGRDRETEGVLNRVVRLKNESDRRLREVLQNDPLSLDEYMTLHVLVGGQTKGRPRSTPAQLADLAGVSRAGMTGRLDKLERSGLVTRTPDTDDRRSVIVEITAKGREAWERIANRWSGEDVRMLEGLSVEELRELNALLRKAFHTIESRRDS</sequence>